<dbReference type="Gene3D" id="1.20.58.340">
    <property type="entry name" value="Magnesium transport protein CorA, transmembrane region"/>
    <property type="match status" value="1"/>
</dbReference>
<sequence length="393" mass="43952">MQCKPEGSPYPFITLIGAHGYGYGTHEPISLDGLLFRQITEDFGLASTGEEVAQSIHGVFNSFVEEQEESANGLSKSLLITLSTSKSPMRQSFLSMRINLAQKNCSVTCLLLEDKRSDLRRVVNNTFAPTIGVDWRHPLAFLVTLLQDIGRTSEEKRDKLDGYIVEVEMETNTCVPPPRKDQPEVPFTKRVRWPKDHYTSMGLLHKCNNQLVFAARAVNEEIDAWRQLQRLLEDAKPMWEGVGGVDKKISAAMSNTVKFQLAHTKSRKTQIQGLKERVAVQIDLIHNMTAHQEASQTTMIAIVALIFAPASLIATIFSAGLFATDDHSWTTYIASTVPITVAIFVLGLQFTKLRPVLAKGWKAAARLFRPEGRHRQTDSDPHKSRVDVIAERV</sequence>
<reference evidence="2" key="1">
    <citation type="submission" date="2020-03" db="EMBL/GenBank/DDBJ databases">
        <authorList>
            <person name="He L."/>
        </authorList>
    </citation>
    <scope>NUCLEOTIDE SEQUENCE</scope>
    <source>
        <strain evidence="2">CkLH20</strain>
    </source>
</reference>
<feature type="transmembrane region" description="Helical" evidence="1">
    <location>
        <begin position="298"/>
        <end position="323"/>
    </location>
</feature>
<evidence type="ECO:0000256" key="1">
    <source>
        <dbReference type="SAM" id="Phobius"/>
    </source>
</evidence>
<protein>
    <submittedName>
        <fullName evidence="2">Uncharacterized protein</fullName>
    </submittedName>
</protein>
<keyword evidence="1" id="KW-0812">Transmembrane</keyword>
<dbReference type="RefSeq" id="XP_038745140.1">
    <property type="nucleotide sequence ID" value="XM_038889328.1"/>
</dbReference>
<dbReference type="GeneID" id="62162402"/>
<feature type="transmembrane region" description="Helical" evidence="1">
    <location>
        <begin position="329"/>
        <end position="350"/>
    </location>
</feature>
<keyword evidence="3" id="KW-1185">Reference proteome</keyword>
<reference evidence="2" key="2">
    <citation type="submission" date="2020-11" db="EMBL/GenBank/DDBJ databases">
        <title>Whole genome sequencing of Colletotrichum sp.</title>
        <authorList>
            <person name="Li H."/>
        </authorList>
    </citation>
    <scope>NUCLEOTIDE SEQUENCE</scope>
    <source>
        <strain evidence="2">CkLH20</strain>
    </source>
</reference>
<keyword evidence="1" id="KW-1133">Transmembrane helix</keyword>
<dbReference type="Proteomes" id="UP000781932">
    <property type="component" value="Unassembled WGS sequence"/>
</dbReference>
<dbReference type="OrthoDB" id="4804426at2759"/>
<evidence type="ECO:0000313" key="3">
    <source>
        <dbReference type="Proteomes" id="UP000781932"/>
    </source>
</evidence>
<evidence type="ECO:0000313" key="2">
    <source>
        <dbReference type="EMBL" id="KAF9875679.1"/>
    </source>
</evidence>
<keyword evidence="1" id="KW-0472">Membrane</keyword>
<dbReference type="AlphaFoldDB" id="A0A9P6I444"/>
<proteinExistence type="predicted"/>
<organism evidence="2 3">
    <name type="scientific">Colletotrichum karsti</name>
    <dbReference type="NCBI Taxonomy" id="1095194"/>
    <lineage>
        <taxon>Eukaryota</taxon>
        <taxon>Fungi</taxon>
        <taxon>Dikarya</taxon>
        <taxon>Ascomycota</taxon>
        <taxon>Pezizomycotina</taxon>
        <taxon>Sordariomycetes</taxon>
        <taxon>Hypocreomycetidae</taxon>
        <taxon>Glomerellales</taxon>
        <taxon>Glomerellaceae</taxon>
        <taxon>Colletotrichum</taxon>
        <taxon>Colletotrichum boninense species complex</taxon>
    </lineage>
</organism>
<accession>A0A9P6I444</accession>
<name>A0A9P6I444_9PEZI</name>
<comment type="caution">
    <text evidence="2">The sequence shown here is derived from an EMBL/GenBank/DDBJ whole genome shotgun (WGS) entry which is preliminary data.</text>
</comment>
<gene>
    <name evidence="2" type="ORF">CkaCkLH20_06611</name>
</gene>
<dbReference type="EMBL" id="JAATWM020000020">
    <property type="protein sequence ID" value="KAF9875679.1"/>
    <property type="molecule type" value="Genomic_DNA"/>
</dbReference>